<dbReference type="GO" id="GO:0090524">
    <property type="term" value="F:cytochrome-b5 reductase activity, acting on NADH"/>
    <property type="evidence" value="ECO:0007669"/>
    <property type="project" value="UniProtKB-EC"/>
</dbReference>
<gene>
    <name evidence="8" type="primary">CYB5RL</name>
    <name evidence="8" type="ORF">H4R26_001654</name>
</gene>
<evidence type="ECO:0000313" key="8">
    <source>
        <dbReference type="EMBL" id="KAJ2005979.1"/>
    </source>
</evidence>
<feature type="binding site" evidence="6">
    <location>
        <position position="178"/>
    </location>
    <ligand>
        <name>FAD</name>
        <dbReference type="ChEBI" id="CHEBI:57692"/>
    </ligand>
</feature>
<accession>A0A9W8EJ47</accession>
<dbReference type="PRINTS" id="PR00406">
    <property type="entry name" value="CYTB5RDTASE"/>
</dbReference>
<evidence type="ECO:0000256" key="4">
    <source>
        <dbReference type="ARBA" id="ARBA00022827"/>
    </source>
</evidence>
<feature type="binding site" evidence="6">
    <location>
        <position position="205"/>
    </location>
    <ligand>
        <name>FAD</name>
        <dbReference type="ChEBI" id="CHEBI:57692"/>
    </ligand>
</feature>
<evidence type="ECO:0000256" key="6">
    <source>
        <dbReference type="PIRSR" id="PIRSR601834-1"/>
    </source>
</evidence>
<comment type="similarity">
    <text evidence="2">Belongs to the flavoprotein pyridine nucleotide cytochrome reductase family.</text>
</comment>
<protein>
    <submittedName>
        <fullName evidence="8">NADH-cytochrome b5 reductase-like</fullName>
        <ecNumber evidence="8">1.6.2.2</ecNumber>
    </submittedName>
</protein>
<keyword evidence="4 6" id="KW-0274">FAD</keyword>
<sequence length="363" mass="38920">MGTATNPAVLAVLEEIARAKERAEERRRAAATAAAGEQYGVIRSGSSGEVVLRLPPAPLQPAPDDCCHSGCTPCILDAYRDRLHAYSEDVKALRAQYERVLAGEELSLGEHHIRHALPGGVLEPLQFSSIAVHEAQEVGDGGRMVMLAATALDFVLAPGEHVQIRASLGDGWRATRAYTPVMVAARDGIVRPHLFVRVYGEAHRVSQFWRAVAPGQRLAVRGPVESQTDMTRALSPATCVLVAGGSGIAPIFHVLQFASVNSAYSGRRIVVMHCARSAAGLWLSSEIAALSRDLPGLEYHPFVSHEPTHAHHGRLTESLLWQVMGPLDGSSCAAVVCGPDSFNCDVKLWLQDAGISDIKVLDS</sequence>
<dbReference type="Gene3D" id="3.40.50.80">
    <property type="entry name" value="Nucleotide-binding domain of ferredoxin-NADP reductase (FNR) module"/>
    <property type="match status" value="1"/>
</dbReference>
<dbReference type="EMBL" id="JANBQF010000077">
    <property type="protein sequence ID" value="KAJ2005979.1"/>
    <property type="molecule type" value="Genomic_DNA"/>
</dbReference>
<dbReference type="OrthoDB" id="432685at2759"/>
<evidence type="ECO:0000256" key="3">
    <source>
        <dbReference type="ARBA" id="ARBA00022630"/>
    </source>
</evidence>
<dbReference type="InterPro" id="IPR008333">
    <property type="entry name" value="Cbr1-like_FAD-bd_dom"/>
</dbReference>
<dbReference type="Pfam" id="PF00175">
    <property type="entry name" value="NAD_binding_1"/>
    <property type="match status" value="1"/>
</dbReference>
<dbReference type="AlphaFoldDB" id="A0A9W8EJ47"/>
<dbReference type="InterPro" id="IPR001433">
    <property type="entry name" value="OxRdtase_FAD/NAD-bd"/>
</dbReference>
<feature type="domain" description="FAD-binding FR-type" evidence="7">
    <location>
        <begin position="93"/>
        <end position="230"/>
    </location>
</feature>
<dbReference type="InterPro" id="IPR017938">
    <property type="entry name" value="Riboflavin_synthase-like_b-brl"/>
</dbReference>
<organism evidence="8 9">
    <name type="scientific">Coemansia thaxteri</name>
    <dbReference type="NCBI Taxonomy" id="2663907"/>
    <lineage>
        <taxon>Eukaryota</taxon>
        <taxon>Fungi</taxon>
        <taxon>Fungi incertae sedis</taxon>
        <taxon>Zoopagomycota</taxon>
        <taxon>Kickxellomycotina</taxon>
        <taxon>Kickxellomycetes</taxon>
        <taxon>Kickxellales</taxon>
        <taxon>Kickxellaceae</taxon>
        <taxon>Coemansia</taxon>
    </lineage>
</organism>
<dbReference type="Proteomes" id="UP001150907">
    <property type="component" value="Unassembled WGS sequence"/>
</dbReference>
<dbReference type="Gene3D" id="2.40.30.10">
    <property type="entry name" value="Translation factors"/>
    <property type="match status" value="1"/>
</dbReference>
<dbReference type="SUPFAM" id="SSF52343">
    <property type="entry name" value="Ferredoxin reductase-like, C-terminal NADP-linked domain"/>
    <property type="match status" value="1"/>
</dbReference>
<evidence type="ECO:0000259" key="7">
    <source>
        <dbReference type="PROSITE" id="PS51384"/>
    </source>
</evidence>
<evidence type="ECO:0000256" key="1">
    <source>
        <dbReference type="ARBA" id="ARBA00001974"/>
    </source>
</evidence>
<dbReference type="SUPFAM" id="SSF63380">
    <property type="entry name" value="Riboflavin synthase domain-like"/>
    <property type="match status" value="1"/>
</dbReference>
<dbReference type="InterPro" id="IPR019180">
    <property type="entry name" value="Oxidoreductase-like_N"/>
</dbReference>
<dbReference type="PANTHER" id="PTHR19370:SF184">
    <property type="entry name" value="NADH-CYTOCHROME B5 REDUCTASE-LIKE"/>
    <property type="match status" value="1"/>
</dbReference>
<dbReference type="PANTHER" id="PTHR19370">
    <property type="entry name" value="NADH-CYTOCHROME B5 REDUCTASE"/>
    <property type="match status" value="1"/>
</dbReference>
<reference evidence="8" key="1">
    <citation type="submission" date="2022-07" db="EMBL/GenBank/DDBJ databases">
        <title>Phylogenomic reconstructions and comparative analyses of Kickxellomycotina fungi.</title>
        <authorList>
            <person name="Reynolds N.K."/>
            <person name="Stajich J.E."/>
            <person name="Barry K."/>
            <person name="Grigoriev I.V."/>
            <person name="Crous P."/>
            <person name="Smith M.E."/>
        </authorList>
    </citation>
    <scope>NUCLEOTIDE SEQUENCE</scope>
    <source>
        <strain evidence="8">IMI 214461</strain>
    </source>
</reference>
<dbReference type="Pfam" id="PF00970">
    <property type="entry name" value="FAD_binding_6"/>
    <property type="match status" value="1"/>
</dbReference>
<name>A0A9W8EJ47_9FUNG</name>
<evidence type="ECO:0000256" key="2">
    <source>
        <dbReference type="ARBA" id="ARBA00006105"/>
    </source>
</evidence>
<keyword evidence="9" id="KW-1185">Reference proteome</keyword>
<proteinExistence type="inferred from homology"/>
<dbReference type="InterPro" id="IPR017927">
    <property type="entry name" value="FAD-bd_FR_type"/>
</dbReference>
<dbReference type="PROSITE" id="PS51384">
    <property type="entry name" value="FAD_FR"/>
    <property type="match status" value="1"/>
</dbReference>
<dbReference type="InterPro" id="IPR039261">
    <property type="entry name" value="FNR_nucleotide-bd"/>
</dbReference>
<comment type="caution">
    <text evidence="8">The sequence shown here is derived from an EMBL/GenBank/DDBJ whole genome shotgun (WGS) entry which is preliminary data.</text>
</comment>
<dbReference type="Pfam" id="PF09791">
    <property type="entry name" value="Oxidored-like"/>
    <property type="match status" value="1"/>
</dbReference>
<dbReference type="EC" id="1.6.2.2" evidence="8"/>
<keyword evidence="5 8" id="KW-0560">Oxidoreductase</keyword>
<evidence type="ECO:0000256" key="5">
    <source>
        <dbReference type="ARBA" id="ARBA00023002"/>
    </source>
</evidence>
<keyword evidence="3 6" id="KW-0285">Flavoprotein</keyword>
<dbReference type="InterPro" id="IPR001834">
    <property type="entry name" value="CBR-like"/>
</dbReference>
<feature type="binding site" evidence="6">
    <location>
        <position position="206"/>
    </location>
    <ligand>
        <name>FAD</name>
        <dbReference type="ChEBI" id="CHEBI:57692"/>
    </ligand>
</feature>
<feature type="binding site" evidence="6">
    <location>
        <position position="176"/>
    </location>
    <ligand>
        <name>FAD</name>
        <dbReference type="ChEBI" id="CHEBI:57692"/>
    </ligand>
</feature>
<evidence type="ECO:0000313" key="9">
    <source>
        <dbReference type="Proteomes" id="UP001150907"/>
    </source>
</evidence>
<comment type="cofactor">
    <cofactor evidence="1 6">
        <name>FAD</name>
        <dbReference type="ChEBI" id="CHEBI:57692"/>
    </cofactor>
</comment>